<gene>
    <name evidence="2" type="ORF">ENU78_00985</name>
</gene>
<keyword evidence="1" id="KW-0812">Transmembrane</keyword>
<dbReference type="EMBL" id="DTDV01000005">
    <property type="protein sequence ID" value="HGK23019.1"/>
    <property type="molecule type" value="Genomic_DNA"/>
</dbReference>
<reference evidence="2" key="1">
    <citation type="journal article" date="2020" name="mSystems">
        <title>Genome- and Community-Level Interaction Insights into Carbon Utilization and Element Cycling Functions of Hydrothermarchaeota in Hydrothermal Sediment.</title>
        <authorList>
            <person name="Zhou Z."/>
            <person name="Liu Y."/>
            <person name="Xu W."/>
            <person name="Pan J."/>
            <person name="Luo Z.H."/>
            <person name="Li M."/>
        </authorList>
    </citation>
    <scope>NUCLEOTIDE SEQUENCE [LARGE SCALE GENOMIC DNA]</scope>
    <source>
        <strain evidence="2">SpSt-70</strain>
    </source>
</reference>
<keyword evidence="1" id="KW-1133">Transmembrane helix</keyword>
<dbReference type="RefSeq" id="WP_012547108.1">
    <property type="nucleotide sequence ID" value="NZ_VTFL01000005.1"/>
</dbReference>
<keyword evidence="1" id="KW-0472">Membrane</keyword>
<name>A0A7C2CR41_DICTH</name>
<evidence type="ECO:0000313" key="2">
    <source>
        <dbReference type="EMBL" id="HGK23019.1"/>
    </source>
</evidence>
<protein>
    <submittedName>
        <fullName evidence="2">Uncharacterized protein</fullName>
    </submittedName>
</protein>
<accession>A0A7C2CR41</accession>
<sequence>MKSFLVIYAKLKKYKRAVIYFLLLSIFFLSLYMLLHIFYWLRVYTFILSHEVIINSRYASELSIVKGERIIYSFEYSPKLNTILFYQIYGEKTKKVYVPPQLLPSGIKGISPTNTYTFYFENGNIYPEGEIIFSTYFYKKGVKFYKNGKVVFIDE</sequence>
<organism evidence="2">
    <name type="scientific">Dictyoglomus thermophilum</name>
    <dbReference type="NCBI Taxonomy" id="14"/>
    <lineage>
        <taxon>Bacteria</taxon>
        <taxon>Pseudomonadati</taxon>
        <taxon>Dictyoglomota</taxon>
        <taxon>Dictyoglomia</taxon>
        <taxon>Dictyoglomales</taxon>
        <taxon>Dictyoglomaceae</taxon>
        <taxon>Dictyoglomus</taxon>
    </lineage>
</organism>
<dbReference type="AlphaFoldDB" id="A0A7C2CR41"/>
<dbReference type="OMA" id="HIFYWLR"/>
<feature type="transmembrane region" description="Helical" evidence="1">
    <location>
        <begin position="20"/>
        <end position="41"/>
    </location>
</feature>
<comment type="caution">
    <text evidence="2">The sequence shown here is derived from an EMBL/GenBank/DDBJ whole genome shotgun (WGS) entry which is preliminary data.</text>
</comment>
<evidence type="ECO:0000256" key="1">
    <source>
        <dbReference type="SAM" id="Phobius"/>
    </source>
</evidence>
<proteinExistence type="predicted"/>